<dbReference type="Gene3D" id="1.25.70.10">
    <property type="entry name" value="Transcription termination factor 3, mitochondrial"/>
    <property type="match status" value="3"/>
</dbReference>
<evidence type="ECO:0000313" key="5">
    <source>
        <dbReference type="Proteomes" id="UP001164929"/>
    </source>
</evidence>
<comment type="similarity">
    <text evidence="1">Belongs to the mTERF family.</text>
</comment>
<dbReference type="FunFam" id="1.25.70.10:FF:000001">
    <property type="entry name" value="Mitochondrial transcription termination factor-like"/>
    <property type="match status" value="3"/>
</dbReference>
<keyword evidence="2" id="KW-0805">Transcription regulation</keyword>
<keyword evidence="5" id="KW-1185">Reference proteome</keyword>
<dbReference type="InterPro" id="IPR003690">
    <property type="entry name" value="MTERF"/>
</dbReference>
<evidence type="ECO:0000313" key="4">
    <source>
        <dbReference type="EMBL" id="KAJ7009821.1"/>
    </source>
</evidence>
<dbReference type="GO" id="GO:0006353">
    <property type="term" value="P:DNA-templated transcription termination"/>
    <property type="evidence" value="ECO:0007669"/>
    <property type="project" value="UniProtKB-KW"/>
</dbReference>
<proteinExistence type="inferred from homology"/>
<dbReference type="PANTHER" id="PTHR13068">
    <property type="entry name" value="CGI-12 PROTEIN-RELATED"/>
    <property type="match status" value="1"/>
</dbReference>
<evidence type="ECO:0000256" key="2">
    <source>
        <dbReference type="ARBA" id="ARBA00022472"/>
    </source>
</evidence>
<dbReference type="PANTHER" id="PTHR13068:SF31">
    <property type="entry name" value="TRANSCRIPTION TERMINATION FACTOR MTERF2, CHLOROPLASTIC-LIKE"/>
    <property type="match status" value="1"/>
</dbReference>
<sequence>MASACMAMRNLLSLAQKRFFNTSVILPTASSSFTAEYPIKTCGLPLQPGLSVSNKLQIDENNLQNSQAVVEFLKSHHFKDAHIAKMVQKCPAVLRCKVEDNLEPKFDFFIKNGFEGQLLPQILMSDPRILVCRLDTRIKPCLELLKPFLGSNENIIAVLKRASWLLTYSLKSCVQPNIDFLIKEGLPLDKMAKLLTSYPRTILIKHDRMVSAANYLKNLGLEPKAPMFIHAFRVMVQLSEPTWKKKIEAWKSVGWSEGEILGTFKRFPFLLSCSEEKINCMMDFFVNTVKLGHQTITANPSIFKYSFDKRIFPRYNVLKVLESKKLIRVRKTATFLKISEEKFLENYITKFEGKVPGPINSLAGTGGSLSYSGTQEAGLKYSTISSLASSSLSSFTVDFLVNSCGLPLKSALLASRKLKLDEKNLRNPPFVLEFLKSHNFDETHISKLIERRPQVLQSRVEGNLAPRFKFLIANGFVGTILSKRGRMVYAMNAIKNLGLEPDKTMFVRALSVRLQMTETTWNKKIEVMKSLQWSEEEILGAFKRYPQILAFSEEKIRSAIDFYINTMELERQIIIANPNFIGFSIDKRIRPRYDVINVLESKELIKGDMKISTLLVTSEKKFFINYVSRFADEKRFLSTSSSSTPTLSPLSTAPSSSFTVDFLINSCGLPSKSALSVSQKLQLDEKSIQKPQSVLEFLKAHGFKETQVVKLIEKRPVILRRGVDTNLKPKFEFLIANGFVGKLLPELITSNPNVLERALESNMKPCFEYFKSILGSNDMIVAASKRCAVFLTYDWKSIIQPNVELLIKEGVPEERVVKMIVAQPRIIYQRRDRMVYAVNAVKNLGLEPKAPMFIYALRSMLSMNEFTWKKKIEVMKSFGWTEEEILQAFKQYPFQLSSSEEKMRKSMDFLLNTIKMERQAIMACPKFLMYSTEKRLRPRYDVLKILKSKKLIEIGKKTNYLLTVSEKNFLENYVTKYADKVPGLLEDNLLQFISFPSCFADQEFPCWI</sequence>
<gene>
    <name evidence="4" type="ORF">NC653_000510</name>
</gene>
<protein>
    <recommendedName>
        <fullName evidence="6">Mitochondrial transcription termination factor family protein</fullName>
    </recommendedName>
</protein>
<reference evidence="4 5" key="1">
    <citation type="journal article" date="2023" name="Mol. Ecol. Resour.">
        <title>Chromosome-level genome assembly of a triploid poplar Populus alba 'Berolinensis'.</title>
        <authorList>
            <person name="Chen S."/>
            <person name="Yu Y."/>
            <person name="Wang X."/>
            <person name="Wang S."/>
            <person name="Zhang T."/>
            <person name="Zhou Y."/>
            <person name="He R."/>
            <person name="Meng N."/>
            <person name="Wang Y."/>
            <person name="Liu W."/>
            <person name="Liu Z."/>
            <person name="Liu J."/>
            <person name="Guo Q."/>
            <person name="Huang H."/>
            <person name="Sederoff R.R."/>
            <person name="Wang G."/>
            <person name="Qu G."/>
            <person name="Chen S."/>
        </authorList>
    </citation>
    <scope>NUCLEOTIDE SEQUENCE [LARGE SCALE GENOMIC DNA]</scope>
    <source>
        <strain evidence="4">SC-2020</strain>
    </source>
</reference>
<dbReference type="GO" id="GO:0003676">
    <property type="term" value="F:nucleic acid binding"/>
    <property type="evidence" value="ECO:0007669"/>
    <property type="project" value="InterPro"/>
</dbReference>
<dbReference type="AlphaFoldDB" id="A0AAD6RJU2"/>
<organism evidence="4 5">
    <name type="scientific">Populus alba x Populus x berolinensis</name>
    <dbReference type="NCBI Taxonomy" id="444605"/>
    <lineage>
        <taxon>Eukaryota</taxon>
        <taxon>Viridiplantae</taxon>
        <taxon>Streptophyta</taxon>
        <taxon>Embryophyta</taxon>
        <taxon>Tracheophyta</taxon>
        <taxon>Spermatophyta</taxon>
        <taxon>Magnoliopsida</taxon>
        <taxon>eudicotyledons</taxon>
        <taxon>Gunneridae</taxon>
        <taxon>Pentapetalae</taxon>
        <taxon>rosids</taxon>
        <taxon>fabids</taxon>
        <taxon>Malpighiales</taxon>
        <taxon>Salicaceae</taxon>
        <taxon>Saliceae</taxon>
        <taxon>Populus</taxon>
    </lineage>
</organism>
<dbReference type="EMBL" id="JAQIZT010000001">
    <property type="protein sequence ID" value="KAJ7009821.1"/>
    <property type="molecule type" value="Genomic_DNA"/>
</dbReference>
<comment type="caution">
    <text evidence="4">The sequence shown here is derived from an EMBL/GenBank/DDBJ whole genome shotgun (WGS) entry which is preliminary data.</text>
</comment>
<dbReference type="Pfam" id="PF02536">
    <property type="entry name" value="mTERF"/>
    <property type="match status" value="3"/>
</dbReference>
<evidence type="ECO:0000256" key="3">
    <source>
        <dbReference type="ARBA" id="ARBA00022946"/>
    </source>
</evidence>
<keyword evidence="3" id="KW-0809">Transit peptide</keyword>
<dbReference type="Proteomes" id="UP001164929">
    <property type="component" value="Chromosome 1"/>
</dbReference>
<dbReference type="InterPro" id="IPR038538">
    <property type="entry name" value="MTERF_sf"/>
</dbReference>
<evidence type="ECO:0008006" key="6">
    <source>
        <dbReference type="Google" id="ProtNLM"/>
    </source>
</evidence>
<evidence type="ECO:0000256" key="1">
    <source>
        <dbReference type="ARBA" id="ARBA00007692"/>
    </source>
</evidence>
<keyword evidence="2" id="KW-0804">Transcription</keyword>
<dbReference type="SMART" id="SM00733">
    <property type="entry name" value="Mterf"/>
    <property type="match status" value="20"/>
</dbReference>
<name>A0AAD6RJU2_9ROSI</name>
<accession>A0AAD6RJU2</accession>
<keyword evidence="2" id="KW-0806">Transcription termination</keyword>